<feature type="non-terminal residue" evidence="1">
    <location>
        <position position="1"/>
    </location>
</feature>
<comment type="caution">
    <text evidence="1">The sequence shown here is derived from an EMBL/GenBank/DDBJ whole genome shotgun (WGS) entry which is preliminary data.</text>
</comment>
<name>A0A812MAD9_SYMPI</name>
<accession>A0A812MAD9</accession>
<proteinExistence type="predicted"/>
<gene>
    <name evidence="1" type="primary">cel3</name>
    <name evidence="1" type="ORF">SPIL2461_LOCUS5426</name>
</gene>
<reference evidence="1" key="1">
    <citation type="submission" date="2021-02" db="EMBL/GenBank/DDBJ databases">
        <authorList>
            <person name="Dougan E. K."/>
            <person name="Rhodes N."/>
            <person name="Thang M."/>
            <person name="Chan C."/>
        </authorList>
    </citation>
    <scope>NUCLEOTIDE SEQUENCE</scope>
</reference>
<protein>
    <submittedName>
        <fullName evidence="1">Cel3 protein</fullName>
    </submittedName>
</protein>
<organism evidence="1 2">
    <name type="scientific">Symbiodinium pilosum</name>
    <name type="common">Dinoflagellate</name>
    <dbReference type="NCBI Taxonomy" id="2952"/>
    <lineage>
        <taxon>Eukaryota</taxon>
        <taxon>Sar</taxon>
        <taxon>Alveolata</taxon>
        <taxon>Dinophyceae</taxon>
        <taxon>Suessiales</taxon>
        <taxon>Symbiodiniaceae</taxon>
        <taxon>Symbiodinium</taxon>
    </lineage>
</organism>
<dbReference type="AlphaFoldDB" id="A0A812MAD9"/>
<keyword evidence="2" id="KW-1185">Reference proteome</keyword>
<evidence type="ECO:0000313" key="1">
    <source>
        <dbReference type="EMBL" id="CAE7260097.1"/>
    </source>
</evidence>
<sequence length="65" mass="6985">MSRKLVWFSLAAAGMIGLLSLVIAGLVGAFAEAEEPTLPGSAVIRRLEEQANPFTGKQFYVNPSY</sequence>
<dbReference type="Proteomes" id="UP000649617">
    <property type="component" value="Unassembled WGS sequence"/>
</dbReference>
<dbReference type="EMBL" id="CAJNIZ010007664">
    <property type="protein sequence ID" value="CAE7260097.1"/>
    <property type="molecule type" value="Genomic_DNA"/>
</dbReference>
<evidence type="ECO:0000313" key="2">
    <source>
        <dbReference type="Proteomes" id="UP000649617"/>
    </source>
</evidence>